<keyword evidence="1" id="KW-0547">Nucleotide-binding</keyword>
<reference evidence="3 4" key="1">
    <citation type="submission" date="2020-08" db="EMBL/GenBank/DDBJ databases">
        <title>Genomic Encyclopedia of Type Strains, Phase IV (KMG-IV): sequencing the most valuable type-strain genomes for metagenomic binning, comparative biology and taxonomic classification.</title>
        <authorList>
            <person name="Goeker M."/>
        </authorList>
    </citation>
    <scope>NUCLEOTIDE SEQUENCE [LARGE SCALE GENOMIC DNA]</scope>
    <source>
        <strain evidence="3 4">DSM 24696</strain>
    </source>
</reference>
<evidence type="ECO:0000256" key="1">
    <source>
        <dbReference type="PROSITE-ProRule" id="PRU00409"/>
    </source>
</evidence>
<comment type="caution">
    <text evidence="3">The sequence shown here is derived from an EMBL/GenBank/DDBJ whole genome shotgun (WGS) entry which is preliminary data.</text>
</comment>
<dbReference type="SUPFAM" id="SSF56059">
    <property type="entry name" value="Glutathione synthetase ATP-binding domain-like"/>
    <property type="match status" value="1"/>
</dbReference>
<dbReference type="InterPro" id="IPR026838">
    <property type="entry name" value="YheC/D"/>
</dbReference>
<proteinExistence type="predicted"/>
<dbReference type="Gene3D" id="3.30.1490.20">
    <property type="entry name" value="ATP-grasp fold, A domain"/>
    <property type="match status" value="1"/>
</dbReference>
<dbReference type="Pfam" id="PF26154">
    <property type="entry name" value="DUF8042"/>
    <property type="match status" value="1"/>
</dbReference>
<protein>
    <recommendedName>
        <fullName evidence="2">ATP-grasp domain-containing protein</fullName>
    </recommendedName>
</protein>
<evidence type="ECO:0000313" key="3">
    <source>
        <dbReference type="EMBL" id="MBB5175128.1"/>
    </source>
</evidence>
<gene>
    <name evidence="3" type="ORF">HNQ41_003368</name>
</gene>
<dbReference type="RefSeq" id="WP_184665523.1">
    <property type="nucleotide sequence ID" value="NZ_JACHHB010000031.1"/>
</dbReference>
<keyword evidence="4" id="KW-1185">Reference proteome</keyword>
<dbReference type="Proteomes" id="UP000551878">
    <property type="component" value="Unassembled WGS sequence"/>
</dbReference>
<accession>A0A840QV30</accession>
<organism evidence="3 4">
    <name type="scientific">Texcoconibacillus texcoconensis</name>
    <dbReference type="NCBI Taxonomy" id="1095777"/>
    <lineage>
        <taxon>Bacteria</taxon>
        <taxon>Bacillati</taxon>
        <taxon>Bacillota</taxon>
        <taxon>Bacilli</taxon>
        <taxon>Bacillales</taxon>
        <taxon>Bacillaceae</taxon>
        <taxon>Texcoconibacillus</taxon>
    </lineage>
</organism>
<dbReference type="Gene3D" id="3.30.470.20">
    <property type="entry name" value="ATP-grasp fold, B domain"/>
    <property type="match status" value="1"/>
</dbReference>
<dbReference type="EMBL" id="JACHHB010000031">
    <property type="protein sequence ID" value="MBB5175128.1"/>
    <property type="molecule type" value="Genomic_DNA"/>
</dbReference>
<dbReference type="InterPro" id="IPR011761">
    <property type="entry name" value="ATP-grasp"/>
</dbReference>
<dbReference type="PROSITE" id="PS50975">
    <property type="entry name" value="ATP_GRASP"/>
    <property type="match status" value="1"/>
</dbReference>
<evidence type="ECO:0000313" key="4">
    <source>
        <dbReference type="Proteomes" id="UP000551878"/>
    </source>
</evidence>
<name>A0A840QV30_9BACI</name>
<dbReference type="InterPro" id="IPR058355">
    <property type="entry name" value="DUF8042"/>
</dbReference>
<feature type="domain" description="ATP-grasp" evidence="2">
    <location>
        <begin position="232"/>
        <end position="465"/>
    </location>
</feature>
<dbReference type="InterPro" id="IPR013815">
    <property type="entry name" value="ATP_grasp_subdomain_1"/>
</dbReference>
<evidence type="ECO:0000259" key="2">
    <source>
        <dbReference type="PROSITE" id="PS50975"/>
    </source>
</evidence>
<keyword evidence="1" id="KW-0067">ATP-binding</keyword>
<dbReference type="Pfam" id="PF14398">
    <property type="entry name" value="ATPgrasp_YheCD"/>
    <property type="match status" value="1"/>
</dbReference>
<sequence>MEQQFKTEKKFVNILETSVEALDYIKRLINEGNYTEVIPLLQTTIEGFNALYKEIHSNNHVIDEKIFKLINQLKENLINTIEYLNKGKYQQIRELIHSYLLPTYKELLSKYEDMIQQNPKKRWVIGVYHPTTNPRALLTEARIMSLVYEAERKEADIMVFSTEDVDFNQEIVQGEVFQSGQWEKMTLSFPDVIQNYSLKHDQSDKERKLRGLIPFTSFPFGGKYVLPKKLEGSIYQHYFIPSKTLYHYSDIEEFLKEYNQMVLKPIHGKKGQNIYLVNRTSENIQILKHNKREKLSSQQFENFINKLITEDNRKRYMIQPFIKSQTNEGRAYHIRAHIQKNGDGNLEMLMMYPRIAKKGSILTNVDQGELQIDISTFLEEQFKGRGSQFETDLYNISMELSSYIDMIHGFAIDELGIDFAIDENEKVWVYEVNQLPGARVDEYKRAKNAVAYAIYLAEKQIFFADPLGKLNNALQ</sequence>
<dbReference type="GO" id="GO:0046872">
    <property type="term" value="F:metal ion binding"/>
    <property type="evidence" value="ECO:0007669"/>
    <property type="project" value="InterPro"/>
</dbReference>
<dbReference type="GO" id="GO:0005524">
    <property type="term" value="F:ATP binding"/>
    <property type="evidence" value="ECO:0007669"/>
    <property type="project" value="UniProtKB-UniRule"/>
</dbReference>
<dbReference type="AlphaFoldDB" id="A0A840QV30"/>